<reference evidence="5" key="3">
    <citation type="journal article" date="2017" name="Nature">
        <title>Genome sequence of the progenitor of the wheat D genome Aegilops tauschii.</title>
        <authorList>
            <person name="Luo M.C."/>
            <person name="Gu Y.Q."/>
            <person name="Puiu D."/>
            <person name="Wang H."/>
            <person name="Twardziok S.O."/>
            <person name="Deal K.R."/>
            <person name="Huo N."/>
            <person name="Zhu T."/>
            <person name="Wang L."/>
            <person name="Wang Y."/>
            <person name="McGuire P.E."/>
            <person name="Liu S."/>
            <person name="Long H."/>
            <person name="Ramasamy R.K."/>
            <person name="Rodriguez J.C."/>
            <person name="Van S.L."/>
            <person name="Yuan L."/>
            <person name="Wang Z."/>
            <person name="Xia Z."/>
            <person name="Xiao L."/>
            <person name="Anderson O.D."/>
            <person name="Ouyang S."/>
            <person name="Liang Y."/>
            <person name="Zimin A.V."/>
            <person name="Pertea G."/>
            <person name="Qi P."/>
            <person name="Bennetzen J.L."/>
            <person name="Dai X."/>
            <person name="Dawson M.W."/>
            <person name="Muller H.G."/>
            <person name="Kugler K."/>
            <person name="Rivarola-Duarte L."/>
            <person name="Spannagl M."/>
            <person name="Mayer K.F.X."/>
            <person name="Lu F.H."/>
            <person name="Bevan M.W."/>
            <person name="Leroy P."/>
            <person name="Li P."/>
            <person name="You F.M."/>
            <person name="Sun Q."/>
            <person name="Liu Z."/>
            <person name="Lyons E."/>
            <person name="Wicker T."/>
            <person name="Salzberg S.L."/>
            <person name="Devos K.M."/>
            <person name="Dvorak J."/>
        </authorList>
    </citation>
    <scope>NUCLEOTIDE SEQUENCE [LARGE SCALE GENOMIC DNA]</scope>
    <source>
        <strain evidence="5">cv. AL8/78</strain>
    </source>
</reference>
<keyword evidence="1 3" id="KW-0853">WD repeat</keyword>
<dbReference type="InterPro" id="IPR001680">
    <property type="entry name" value="WD40_rpt"/>
</dbReference>
<reference evidence="6" key="2">
    <citation type="journal article" date="2017" name="Nat. Plants">
        <title>The Aegilops tauschii genome reveals multiple impacts of transposons.</title>
        <authorList>
            <person name="Zhao G."/>
            <person name="Zou C."/>
            <person name="Li K."/>
            <person name="Wang K."/>
            <person name="Li T."/>
            <person name="Gao L."/>
            <person name="Zhang X."/>
            <person name="Wang H."/>
            <person name="Yang Z."/>
            <person name="Liu X."/>
            <person name="Jiang W."/>
            <person name="Mao L."/>
            <person name="Kong X."/>
            <person name="Jiao Y."/>
            <person name="Jia J."/>
        </authorList>
    </citation>
    <scope>NUCLEOTIDE SEQUENCE [LARGE SCALE GENOMIC DNA]</scope>
    <source>
        <strain evidence="6">cv. AL8/78</strain>
    </source>
</reference>
<dbReference type="InterPro" id="IPR036322">
    <property type="entry name" value="WD40_repeat_dom_sf"/>
</dbReference>
<dbReference type="InterPro" id="IPR015943">
    <property type="entry name" value="WD40/YVTN_repeat-like_dom_sf"/>
</dbReference>
<dbReference type="Proteomes" id="UP000015105">
    <property type="component" value="Chromosome 6D"/>
</dbReference>
<proteinExistence type="predicted"/>
<dbReference type="Pfam" id="PF00400">
    <property type="entry name" value="WD40"/>
    <property type="match status" value="2"/>
</dbReference>
<dbReference type="SMART" id="SM00320">
    <property type="entry name" value="WD40"/>
    <property type="match status" value="4"/>
</dbReference>
<reference evidence="6" key="1">
    <citation type="journal article" date="2014" name="Science">
        <title>Ancient hybridizations among the ancestral genomes of bread wheat.</title>
        <authorList>
            <consortium name="International Wheat Genome Sequencing Consortium,"/>
            <person name="Marcussen T."/>
            <person name="Sandve S.R."/>
            <person name="Heier L."/>
            <person name="Spannagl M."/>
            <person name="Pfeifer M."/>
            <person name="Jakobsen K.S."/>
            <person name="Wulff B.B."/>
            <person name="Steuernagel B."/>
            <person name="Mayer K.F."/>
            <person name="Olsen O.A."/>
        </authorList>
    </citation>
    <scope>NUCLEOTIDE SEQUENCE [LARGE SCALE GENOMIC DNA]</scope>
    <source>
        <strain evidence="6">cv. AL8/78</strain>
    </source>
</reference>
<evidence type="ECO:0000313" key="5">
    <source>
        <dbReference type="EnsemblPlants" id="AET6Gv20668300.3"/>
    </source>
</evidence>
<dbReference type="PROSITE" id="PS50082">
    <property type="entry name" value="WD_REPEATS_2"/>
    <property type="match status" value="2"/>
</dbReference>
<keyword evidence="6" id="KW-1185">Reference proteome</keyword>
<dbReference type="FunFam" id="2.130.10.10:FF:000548">
    <property type="entry name" value="Protein TRANSPARENT TESTA GLABRA 1"/>
    <property type="match status" value="1"/>
</dbReference>
<feature type="compositionally biased region" description="Polar residues" evidence="4">
    <location>
        <begin position="1"/>
        <end position="11"/>
    </location>
</feature>
<keyword evidence="2" id="KW-0677">Repeat</keyword>
<dbReference type="Gramene" id="AET6Gv20668300.3">
    <property type="protein sequence ID" value="AET6Gv20668300.3"/>
    <property type="gene ID" value="AET6Gv20668300"/>
</dbReference>
<accession>A0A453PAF6</accession>
<evidence type="ECO:0000256" key="1">
    <source>
        <dbReference type="ARBA" id="ARBA00022574"/>
    </source>
</evidence>
<feature type="region of interest" description="Disordered" evidence="4">
    <location>
        <begin position="1"/>
        <end position="51"/>
    </location>
</feature>
<evidence type="ECO:0000256" key="3">
    <source>
        <dbReference type="PROSITE-ProRule" id="PRU00221"/>
    </source>
</evidence>
<dbReference type="AlphaFoldDB" id="A0A453PAF6"/>
<name>A0A453PAF6_AEGTS</name>
<evidence type="ECO:0000313" key="6">
    <source>
        <dbReference type="Proteomes" id="UP000015105"/>
    </source>
</evidence>
<dbReference type="PROSITE" id="PS00678">
    <property type="entry name" value="WD_REPEATS_1"/>
    <property type="match status" value="1"/>
</dbReference>
<protein>
    <submittedName>
        <fullName evidence="5">Uncharacterized protein</fullName>
    </submittedName>
</protein>
<sequence length="384" mass="41918">NHPGQEPQQPAAQVHPQIHTEQGKPSPHGPAEADAVGGRLAGGGGRGAQPLRLHVRAPPLDLRAGLLPLRARPRRRELPRGPPQPRLPPLLRLRPPHRRLLPRRPLPLSFDHPYPPTKLQFNPRAASTPLLASSSDALRLWHAPLDDLSASAPAPELRSVLDNRKASASDFCAPLTSFDWNEIEPRRIGTASIDTTCTVWDIERGVVETQLIAHDKAVHDIAWGEAGVFASVSADGSVRVFDLRDKEHSTIVYESPRPDTPLLRLAWNRYDLRYMAALLMDSNAVVVLDIRAPGVPVAELHRHGGCVNAVAWAPQAARHLCSAGDDGQALIWELPEAPAAVPPEGIDPVLVYDAGAEINQLQWVAGHPDWMGISIENKVQLLRV</sequence>
<evidence type="ECO:0000256" key="4">
    <source>
        <dbReference type="SAM" id="MobiDB-lite"/>
    </source>
</evidence>
<feature type="repeat" description="WD" evidence="3">
    <location>
        <begin position="300"/>
        <end position="334"/>
    </location>
</feature>
<dbReference type="InterPro" id="IPR019775">
    <property type="entry name" value="WD40_repeat_CS"/>
</dbReference>
<dbReference type="Gene3D" id="2.130.10.10">
    <property type="entry name" value="YVTN repeat-like/Quinoprotein amine dehydrogenase"/>
    <property type="match status" value="1"/>
</dbReference>
<dbReference type="EnsemblPlants" id="AET6Gv20668300.3">
    <property type="protein sequence ID" value="AET6Gv20668300.3"/>
    <property type="gene ID" value="AET6Gv20668300"/>
</dbReference>
<dbReference type="SUPFAM" id="SSF50978">
    <property type="entry name" value="WD40 repeat-like"/>
    <property type="match status" value="1"/>
</dbReference>
<reference evidence="5" key="5">
    <citation type="journal article" date="2021" name="G3 (Bethesda)">
        <title>Aegilops tauschii genome assembly Aet v5.0 features greater sequence contiguity and improved annotation.</title>
        <authorList>
            <person name="Wang L."/>
            <person name="Zhu T."/>
            <person name="Rodriguez J.C."/>
            <person name="Deal K.R."/>
            <person name="Dubcovsky J."/>
            <person name="McGuire P.E."/>
            <person name="Lux T."/>
            <person name="Spannagl M."/>
            <person name="Mayer K.F.X."/>
            <person name="Baldrich P."/>
            <person name="Meyers B.C."/>
            <person name="Huo N."/>
            <person name="Gu Y.Q."/>
            <person name="Zhou H."/>
            <person name="Devos K.M."/>
            <person name="Bennetzen J.L."/>
            <person name="Unver T."/>
            <person name="Budak H."/>
            <person name="Gulick P.J."/>
            <person name="Galiba G."/>
            <person name="Kalapos B."/>
            <person name="Nelson D.R."/>
            <person name="Li P."/>
            <person name="You F.M."/>
            <person name="Luo M.C."/>
            <person name="Dvorak J."/>
        </authorList>
    </citation>
    <scope>NUCLEOTIDE SEQUENCE [LARGE SCALE GENOMIC DNA]</scope>
    <source>
        <strain evidence="5">cv. AL8/78</strain>
    </source>
</reference>
<dbReference type="InterPro" id="IPR045159">
    <property type="entry name" value="DCAF7-like"/>
</dbReference>
<evidence type="ECO:0000256" key="2">
    <source>
        <dbReference type="ARBA" id="ARBA00022737"/>
    </source>
</evidence>
<organism evidence="5 6">
    <name type="scientific">Aegilops tauschii subsp. strangulata</name>
    <name type="common">Goatgrass</name>
    <dbReference type="NCBI Taxonomy" id="200361"/>
    <lineage>
        <taxon>Eukaryota</taxon>
        <taxon>Viridiplantae</taxon>
        <taxon>Streptophyta</taxon>
        <taxon>Embryophyta</taxon>
        <taxon>Tracheophyta</taxon>
        <taxon>Spermatophyta</taxon>
        <taxon>Magnoliopsida</taxon>
        <taxon>Liliopsida</taxon>
        <taxon>Poales</taxon>
        <taxon>Poaceae</taxon>
        <taxon>BOP clade</taxon>
        <taxon>Pooideae</taxon>
        <taxon>Triticodae</taxon>
        <taxon>Triticeae</taxon>
        <taxon>Triticinae</taxon>
        <taxon>Aegilops</taxon>
    </lineage>
</organism>
<reference evidence="5" key="4">
    <citation type="submission" date="2019-03" db="UniProtKB">
        <authorList>
            <consortium name="EnsemblPlants"/>
        </authorList>
    </citation>
    <scope>IDENTIFICATION</scope>
</reference>
<feature type="repeat" description="WD" evidence="3">
    <location>
        <begin position="211"/>
        <end position="251"/>
    </location>
</feature>
<dbReference type="PANTHER" id="PTHR19919">
    <property type="entry name" value="WD REPEAT CONTAINING PROTEIN"/>
    <property type="match status" value="1"/>
</dbReference>
<feature type="region of interest" description="Disordered" evidence="4">
    <location>
        <begin position="66"/>
        <end position="92"/>
    </location>
</feature>